<evidence type="ECO:0000256" key="1">
    <source>
        <dbReference type="SAM" id="MobiDB-lite"/>
    </source>
</evidence>
<proteinExistence type="predicted"/>
<evidence type="ECO:0000313" key="2">
    <source>
        <dbReference type="EMBL" id="NKQ59038.1"/>
    </source>
</evidence>
<accession>A0ABX1JGV8</accession>
<dbReference type="RefSeq" id="WP_168523432.1">
    <property type="nucleotide sequence ID" value="NZ_JAAXLS010000075.1"/>
</dbReference>
<dbReference type="Proteomes" id="UP000715441">
    <property type="component" value="Unassembled WGS sequence"/>
</dbReference>
<organism evidence="2 3">
    <name type="scientific">Amycolatopsis acididurans</name>
    <dbReference type="NCBI Taxonomy" id="2724524"/>
    <lineage>
        <taxon>Bacteria</taxon>
        <taxon>Bacillati</taxon>
        <taxon>Actinomycetota</taxon>
        <taxon>Actinomycetes</taxon>
        <taxon>Pseudonocardiales</taxon>
        <taxon>Pseudonocardiaceae</taxon>
        <taxon>Amycolatopsis</taxon>
    </lineage>
</organism>
<evidence type="ECO:0000313" key="3">
    <source>
        <dbReference type="Proteomes" id="UP000715441"/>
    </source>
</evidence>
<feature type="region of interest" description="Disordered" evidence="1">
    <location>
        <begin position="1"/>
        <end position="80"/>
    </location>
</feature>
<gene>
    <name evidence="2" type="ORF">HFP15_39970</name>
</gene>
<keyword evidence="3" id="KW-1185">Reference proteome</keyword>
<reference evidence="2 3" key="1">
    <citation type="submission" date="2020-04" db="EMBL/GenBank/DDBJ databases">
        <title>Novel species.</title>
        <authorList>
            <person name="Teo W.F.A."/>
            <person name="Lipun K."/>
            <person name="Srisuk N."/>
            <person name="Duangmal K."/>
        </authorList>
    </citation>
    <scope>NUCLEOTIDE SEQUENCE [LARGE SCALE GENOMIC DNA]</scope>
    <source>
        <strain evidence="2 3">K13G38</strain>
    </source>
</reference>
<protein>
    <submittedName>
        <fullName evidence="2">Uncharacterized protein</fullName>
    </submittedName>
</protein>
<dbReference type="EMBL" id="JAAXLS010000075">
    <property type="protein sequence ID" value="NKQ59038.1"/>
    <property type="molecule type" value="Genomic_DNA"/>
</dbReference>
<feature type="compositionally biased region" description="Polar residues" evidence="1">
    <location>
        <begin position="1"/>
        <end position="10"/>
    </location>
</feature>
<sequence>MSGRPEQQGSDYDDGYDPDAWKEFTPWRPGDPSTADEAPMSAAGDFFEGRHWTPDTRPGSNAGQQRDERGGGRQRRSWWWTEESTPRRYETGDRVRNQRAAGAGAFSTVQPGTKGEVVSTRRGLLGDDYATVKFENGYTEEVRTENLERRGWLD</sequence>
<name>A0ABX1JGV8_9PSEU</name>
<comment type="caution">
    <text evidence="2">The sequence shown here is derived from an EMBL/GenBank/DDBJ whole genome shotgun (WGS) entry which is preliminary data.</text>
</comment>